<organism evidence="3">
    <name type="scientific">freshwater metagenome</name>
    <dbReference type="NCBI Taxonomy" id="449393"/>
    <lineage>
        <taxon>unclassified sequences</taxon>
        <taxon>metagenomes</taxon>
        <taxon>ecological metagenomes</taxon>
    </lineage>
</organism>
<dbReference type="AlphaFoldDB" id="A0A6J6RP63"/>
<feature type="domain" description="Fumarylacetoacetase-like C-terminal" evidence="2">
    <location>
        <begin position="1"/>
        <end position="70"/>
    </location>
</feature>
<dbReference type="PANTHER" id="PTHR11820">
    <property type="entry name" value="ACYLPYRUVASE"/>
    <property type="match status" value="1"/>
</dbReference>
<name>A0A6J6RP63_9ZZZZ</name>
<accession>A0A6J6RP63</accession>
<protein>
    <submittedName>
        <fullName evidence="3">Unannotated protein</fullName>
    </submittedName>
</protein>
<evidence type="ECO:0000256" key="1">
    <source>
        <dbReference type="ARBA" id="ARBA00022723"/>
    </source>
</evidence>
<keyword evidence="1" id="KW-0479">Metal-binding</keyword>
<dbReference type="GO" id="GO:0003824">
    <property type="term" value="F:catalytic activity"/>
    <property type="evidence" value="ECO:0007669"/>
    <property type="project" value="InterPro"/>
</dbReference>
<dbReference type="SUPFAM" id="SSF56529">
    <property type="entry name" value="FAH"/>
    <property type="match status" value="1"/>
</dbReference>
<dbReference type="Pfam" id="PF01557">
    <property type="entry name" value="FAA_hydrolase"/>
    <property type="match status" value="1"/>
</dbReference>
<dbReference type="Gene3D" id="3.90.850.10">
    <property type="entry name" value="Fumarylacetoacetase-like, C-terminal domain"/>
    <property type="match status" value="1"/>
</dbReference>
<sequence>MQHSRTNDLIFSIPALIEQLSAVLPLLPGDVIFTGTPAGVGAARKPPRFLQVGDVVESWIEGIGTIRNNVIAPAG</sequence>
<dbReference type="EMBL" id="CAEZXX010000171">
    <property type="protein sequence ID" value="CAB4724290.1"/>
    <property type="molecule type" value="Genomic_DNA"/>
</dbReference>
<evidence type="ECO:0000313" key="3">
    <source>
        <dbReference type="EMBL" id="CAB4724290.1"/>
    </source>
</evidence>
<dbReference type="InterPro" id="IPR036663">
    <property type="entry name" value="Fumarylacetoacetase_C_sf"/>
</dbReference>
<dbReference type="GO" id="GO:0046872">
    <property type="term" value="F:metal ion binding"/>
    <property type="evidence" value="ECO:0007669"/>
    <property type="project" value="UniProtKB-KW"/>
</dbReference>
<reference evidence="3" key="1">
    <citation type="submission" date="2020-05" db="EMBL/GenBank/DDBJ databases">
        <authorList>
            <person name="Chiriac C."/>
            <person name="Salcher M."/>
            <person name="Ghai R."/>
            <person name="Kavagutti S V."/>
        </authorList>
    </citation>
    <scope>NUCLEOTIDE SEQUENCE</scope>
</reference>
<evidence type="ECO:0000259" key="2">
    <source>
        <dbReference type="Pfam" id="PF01557"/>
    </source>
</evidence>
<dbReference type="InterPro" id="IPR011234">
    <property type="entry name" value="Fumarylacetoacetase-like_C"/>
</dbReference>
<dbReference type="PANTHER" id="PTHR11820:SF112">
    <property type="entry name" value="FUMARYLACETOACETATE HYDROLASE FAMILY PROTEIN (AFU_ORTHOLOGUE AFUA_1G02370)-RELATED"/>
    <property type="match status" value="1"/>
</dbReference>
<proteinExistence type="predicted"/>
<gene>
    <name evidence="3" type="ORF">UFOPK2602_01960</name>
</gene>